<dbReference type="InterPro" id="IPR036046">
    <property type="entry name" value="Acylphosphatase-like_dom_sf"/>
</dbReference>
<dbReference type="Proteomes" id="UP000604046">
    <property type="component" value="Unassembled WGS sequence"/>
</dbReference>
<gene>
    <name evidence="4" type="primary">acyP</name>
    <name evidence="4" type="ORF">SNAT2548_LOCUS14416</name>
</gene>
<dbReference type="GO" id="GO:0003998">
    <property type="term" value="F:acylphosphatase activity"/>
    <property type="evidence" value="ECO:0007669"/>
    <property type="project" value="UniProtKB-EC"/>
</dbReference>
<proteinExistence type="inferred from homology"/>
<dbReference type="SUPFAM" id="SSF54975">
    <property type="entry name" value="Acylphosphatase/BLUF domain-like"/>
    <property type="match status" value="1"/>
</dbReference>
<comment type="caution">
    <text evidence="4">The sequence shown here is derived from an EMBL/GenBank/DDBJ whole genome shotgun (WGS) entry which is preliminary data.</text>
</comment>
<evidence type="ECO:0000313" key="4">
    <source>
        <dbReference type="EMBL" id="CAE7271638.1"/>
    </source>
</evidence>
<evidence type="ECO:0000256" key="1">
    <source>
        <dbReference type="PROSITE-ProRule" id="PRU00520"/>
    </source>
</evidence>
<dbReference type="Gene3D" id="3.30.70.100">
    <property type="match status" value="1"/>
</dbReference>
<feature type="active site" evidence="1">
    <location>
        <position position="90"/>
    </location>
</feature>
<organism evidence="4 5">
    <name type="scientific">Symbiodinium natans</name>
    <dbReference type="NCBI Taxonomy" id="878477"/>
    <lineage>
        <taxon>Eukaryota</taxon>
        <taxon>Sar</taxon>
        <taxon>Alveolata</taxon>
        <taxon>Dinophyceae</taxon>
        <taxon>Suessiales</taxon>
        <taxon>Symbiodiniaceae</taxon>
        <taxon>Symbiodinium</taxon>
    </lineage>
</organism>
<keyword evidence="1" id="KW-0378">Hydrolase</keyword>
<dbReference type="EC" id="3.6.1.7" evidence="1"/>
<evidence type="ECO:0000313" key="5">
    <source>
        <dbReference type="Proteomes" id="UP000604046"/>
    </source>
</evidence>
<accession>A0A812MMY7</accession>
<dbReference type="EMBL" id="CAJNDS010001668">
    <property type="protein sequence ID" value="CAE7271638.1"/>
    <property type="molecule type" value="Genomic_DNA"/>
</dbReference>
<dbReference type="OrthoDB" id="7961613at2759"/>
<feature type="domain" description="Acylphosphatase-like" evidence="3">
    <location>
        <begin position="57"/>
        <end position="157"/>
    </location>
</feature>
<protein>
    <recommendedName>
        <fullName evidence="1">acylphosphatase</fullName>
        <ecNumber evidence="1">3.6.1.7</ecNumber>
    </recommendedName>
</protein>
<feature type="active site" evidence="1">
    <location>
        <position position="72"/>
    </location>
</feature>
<name>A0A812MMY7_9DINO</name>
<comment type="similarity">
    <text evidence="2">Belongs to the acylphosphatase family.</text>
</comment>
<evidence type="ECO:0000259" key="3">
    <source>
        <dbReference type="PROSITE" id="PS51160"/>
    </source>
</evidence>
<keyword evidence="5" id="KW-1185">Reference proteome</keyword>
<evidence type="ECO:0000256" key="2">
    <source>
        <dbReference type="RuleBase" id="RU004168"/>
    </source>
</evidence>
<dbReference type="PROSITE" id="PS51160">
    <property type="entry name" value="ACYLPHOSPHATASE_3"/>
    <property type="match status" value="1"/>
</dbReference>
<sequence length="172" mass="18607">MRLLLLCLSWLASGQEDCAEGECALNMLQRGARQVTMDEGLDGEIDAQVGALNGTSCSNFMLTGKVQMVHYRNWVVGKAKARGVKGWVANGGDKSYDGSHAPCSTCGCVLGHVEGSSGAVSAFLREVCRGGPPHSHVASCKVHEAPCFHCGSFYKEYRFCRTWTVEHCKSRC</sequence>
<dbReference type="Pfam" id="PF00708">
    <property type="entry name" value="Acylphosphatase"/>
    <property type="match status" value="1"/>
</dbReference>
<dbReference type="AlphaFoldDB" id="A0A812MMY7"/>
<reference evidence="4" key="1">
    <citation type="submission" date="2021-02" db="EMBL/GenBank/DDBJ databases">
        <authorList>
            <person name="Dougan E. K."/>
            <person name="Rhodes N."/>
            <person name="Thang M."/>
            <person name="Chan C."/>
        </authorList>
    </citation>
    <scope>NUCLEOTIDE SEQUENCE</scope>
</reference>
<dbReference type="InterPro" id="IPR001792">
    <property type="entry name" value="Acylphosphatase-like_dom"/>
</dbReference>
<comment type="catalytic activity">
    <reaction evidence="1">
        <text>an acyl phosphate + H2O = a carboxylate + phosphate + H(+)</text>
        <dbReference type="Rhea" id="RHEA:14965"/>
        <dbReference type="ChEBI" id="CHEBI:15377"/>
        <dbReference type="ChEBI" id="CHEBI:15378"/>
        <dbReference type="ChEBI" id="CHEBI:29067"/>
        <dbReference type="ChEBI" id="CHEBI:43474"/>
        <dbReference type="ChEBI" id="CHEBI:59918"/>
        <dbReference type="EC" id="3.6.1.7"/>
    </reaction>
</comment>